<reference evidence="4" key="1">
    <citation type="submission" date="2021-03" db="EMBL/GenBank/DDBJ databases">
        <authorList>
            <person name="Bekaert M."/>
        </authorList>
    </citation>
    <scope>NUCLEOTIDE SEQUENCE</scope>
</reference>
<dbReference type="AlphaFoldDB" id="A0A8S3TGE3"/>
<evidence type="ECO:0000313" key="5">
    <source>
        <dbReference type="Proteomes" id="UP000683360"/>
    </source>
</evidence>
<name>A0A8S3TGE3_MYTED</name>
<feature type="domain" description="Muskelin N-terminal" evidence="3">
    <location>
        <begin position="7"/>
        <end position="200"/>
    </location>
</feature>
<evidence type="ECO:0000256" key="2">
    <source>
        <dbReference type="ARBA" id="ARBA00022737"/>
    </source>
</evidence>
<gene>
    <name evidence="4" type="ORF">MEDL_45235</name>
</gene>
<dbReference type="GO" id="GO:0005737">
    <property type="term" value="C:cytoplasm"/>
    <property type="evidence" value="ECO:0007669"/>
    <property type="project" value="TreeGrafter"/>
</dbReference>
<dbReference type="Proteomes" id="UP000683360">
    <property type="component" value="Unassembled WGS sequence"/>
</dbReference>
<evidence type="ECO:0000256" key="1">
    <source>
        <dbReference type="ARBA" id="ARBA00022441"/>
    </source>
</evidence>
<dbReference type="InterPro" id="IPR010565">
    <property type="entry name" value="Muskelin_N"/>
</dbReference>
<dbReference type="SUPFAM" id="SSF117281">
    <property type="entry name" value="Kelch motif"/>
    <property type="match status" value="1"/>
</dbReference>
<dbReference type="Pfam" id="PF06588">
    <property type="entry name" value="Muskelin_N"/>
    <property type="match status" value="1"/>
</dbReference>
<evidence type="ECO:0000259" key="3">
    <source>
        <dbReference type="Pfam" id="PF06588"/>
    </source>
</evidence>
<protein>
    <submittedName>
        <fullName evidence="4">MKLN1</fullName>
    </submittedName>
</protein>
<dbReference type="Gene3D" id="2.120.10.80">
    <property type="entry name" value="Kelch-type beta propeller"/>
    <property type="match status" value="2"/>
</dbReference>
<keyword evidence="1" id="KW-0880">Kelch repeat</keyword>
<dbReference type="EMBL" id="CAJPWZ010002187">
    <property type="protein sequence ID" value="CAG2232565.1"/>
    <property type="molecule type" value="Genomic_DNA"/>
</dbReference>
<keyword evidence="2" id="KW-0677">Repeat</keyword>
<dbReference type="Pfam" id="PF24681">
    <property type="entry name" value="Kelch_KLHDC2_KLHL20_DRC7"/>
    <property type="match status" value="1"/>
</dbReference>
<dbReference type="PROSITE" id="PS50896">
    <property type="entry name" value="LISH"/>
    <property type="match status" value="1"/>
</dbReference>
<dbReference type="InterPro" id="IPR008979">
    <property type="entry name" value="Galactose-bd-like_sf"/>
</dbReference>
<accession>A0A8S3TGE3</accession>
<dbReference type="FunFam" id="2.60.120.260:FF:000066">
    <property type="entry name" value="Muskelin 1"/>
    <property type="match status" value="1"/>
</dbReference>
<dbReference type="InterPro" id="IPR006594">
    <property type="entry name" value="LisH"/>
</dbReference>
<dbReference type="Gene3D" id="2.60.120.260">
    <property type="entry name" value="Galactose-binding domain-like"/>
    <property type="match status" value="1"/>
</dbReference>
<dbReference type="SUPFAM" id="SSF49785">
    <property type="entry name" value="Galactose-binding domain-like"/>
    <property type="match status" value="1"/>
</dbReference>
<dbReference type="InterPro" id="IPR015915">
    <property type="entry name" value="Kelch-typ_b-propeller"/>
</dbReference>
<dbReference type="PANTHER" id="PTHR15526:SF5">
    <property type="entry name" value="MUSKELIN"/>
    <property type="match status" value="1"/>
</dbReference>
<evidence type="ECO:0000313" key="4">
    <source>
        <dbReference type="EMBL" id="CAG2232565.1"/>
    </source>
</evidence>
<dbReference type="PANTHER" id="PTHR15526">
    <property type="entry name" value="MUSKELIN"/>
    <property type="match status" value="1"/>
</dbReference>
<dbReference type="InterPro" id="IPR052456">
    <property type="entry name" value="CTLH_complex_component"/>
</dbReference>
<sequence length="756" mass="88434">MADTGKEILKYKIKNWSSFSYNYLPENIYLDKPTDQSSRWSSDSNHPPQFLILKLDKPSIVQTITFGKYEKTHVCNLKKFKIFGGISESHMLQLLESGLKNDHIPESFPIKHEIDGNHFPCKYLKIVPIQSWGPSFNFSIWYVELQGISDWHIVKPTMHWYNNFREREAIRLCLKHFRQRQYLEAYEALEKKTKIVLEHPILTELHTKLVKDGDFDACEHLVYRACEEGLFHHYISLQDYKPLWSPIEPVIKTNDSLVDSRPGMRGGHQMCVDVLSETLYLFGGWDGNHDLADLWMYHVPSREWTCLSRNTQLEGGPGARSCHKICIDYERKQIFTLGRYLDSAMRTTENLKSDFYMYDIGSGKWTLITEDTHAMGGPRLVFDHQMAIDVERRTLFVFGGRVLLSPTEGGERGSEPIFSGLFAYHIPTNTWKLVMEDCEQLRSRIGHSMLFHPRKRCLYIFAGQRSKEFLNDFLTYNIDTGQIDMIVDGTKKDAQGGTVSSQSILFDQPVHHPYYRHVLKDFVKTSVPAAGFTQRATIDPDKDEIHVLSGLSKDKDRRDNVKNSLWVYDINKNKWSCIYKNENSGQQYWTKMQHLEPVPRFAHQLVFDHVKRYVHYLFGGNPGKESLPKMRLDDFWSLKLGRPSAENLLRRCQYLIRKHRYQEMAERYPKAAMEYLQKDLAQIVDHRSEEEKQEFHQLASTLFKTDDEDEEMFDDSITVMSDHYQSRTNLFDELVAFFPDDMTQPKENLVDMIPIC</sequence>
<dbReference type="OrthoDB" id="10052615at2759"/>
<comment type="caution">
    <text evidence="4">The sequence shown here is derived from an EMBL/GenBank/DDBJ whole genome shotgun (WGS) entry which is preliminary data.</text>
</comment>
<proteinExistence type="predicted"/>
<organism evidence="4 5">
    <name type="scientific">Mytilus edulis</name>
    <name type="common">Blue mussel</name>
    <dbReference type="NCBI Taxonomy" id="6550"/>
    <lineage>
        <taxon>Eukaryota</taxon>
        <taxon>Metazoa</taxon>
        <taxon>Spiralia</taxon>
        <taxon>Lophotrochozoa</taxon>
        <taxon>Mollusca</taxon>
        <taxon>Bivalvia</taxon>
        <taxon>Autobranchia</taxon>
        <taxon>Pteriomorphia</taxon>
        <taxon>Mytilida</taxon>
        <taxon>Mytiloidea</taxon>
        <taxon>Mytilidae</taxon>
        <taxon>Mytilinae</taxon>
        <taxon>Mytilus</taxon>
    </lineage>
</organism>
<keyword evidence="5" id="KW-1185">Reference proteome</keyword>